<evidence type="ECO:0000313" key="2">
    <source>
        <dbReference type="EMBL" id="KAF7998252.1"/>
    </source>
</evidence>
<name>A0A835CW87_APHGI</name>
<dbReference type="Proteomes" id="UP000639338">
    <property type="component" value="Unassembled WGS sequence"/>
</dbReference>
<comment type="caution">
    <text evidence="2">The sequence shown here is derived from an EMBL/GenBank/DDBJ whole genome shotgun (WGS) entry which is preliminary data.</text>
</comment>
<feature type="compositionally biased region" description="Pro residues" evidence="1">
    <location>
        <begin position="170"/>
        <end position="182"/>
    </location>
</feature>
<gene>
    <name evidence="2" type="ORF">HCN44_009650</name>
</gene>
<feature type="region of interest" description="Disordered" evidence="1">
    <location>
        <begin position="110"/>
        <end position="200"/>
    </location>
</feature>
<reference evidence="2 3" key="1">
    <citation type="submission" date="2020-08" db="EMBL/GenBank/DDBJ databases">
        <title>Aphidius gifuensis genome sequencing and assembly.</title>
        <authorList>
            <person name="Du Z."/>
        </authorList>
    </citation>
    <scope>NUCLEOTIDE SEQUENCE [LARGE SCALE GENOMIC DNA]</scope>
    <source>
        <strain evidence="2">YNYX2018</strain>
        <tissue evidence="2">Adults</tissue>
    </source>
</reference>
<feature type="region of interest" description="Disordered" evidence="1">
    <location>
        <begin position="352"/>
        <end position="383"/>
    </location>
</feature>
<proteinExistence type="predicted"/>
<dbReference type="PROSITE" id="PS51257">
    <property type="entry name" value="PROKAR_LIPOPROTEIN"/>
    <property type="match status" value="1"/>
</dbReference>
<keyword evidence="3" id="KW-1185">Reference proteome</keyword>
<organism evidence="2 3">
    <name type="scientific">Aphidius gifuensis</name>
    <name type="common">Parasitoid wasp</name>
    <dbReference type="NCBI Taxonomy" id="684658"/>
    <lineage>
        <taxon>Eukaryota</taxon>
        <taxon>Metazoa</taxon>
        <taxon>Ecdysozoa</taxon>
        <taxon>Arthropoda</taxon>
        <taxon>Hexapoda</taxon>
        <taxon>Insecta</taxon>
        <taxon>Pterygota</taxon>
        <taxon>Neoptera</taxon>
        <taxon>Endopterygota</taxon>
        <taxon>Hymenoptera</taxon>
        <taxon>Apocrita</taxon>
        <taxon>Ichneumonoidea</taxon>
        <taxon>Braconidae</taxon>
        <taxon>Aphidiinae</taxon>
        <taxon>Aphidius</taxon>
    </lineage>
</organism>
<feature type="region of interest" description="Disordered" evidence="1">
    <location>
        <begin position="267"/>
        <end position="288"/>
    </location>
</feature>
<feature type="compositionally biased region" description="Gly residues" evidence="1">
    <location>
        <begin position="159"/>
        <end position="168"/>
    </location>
</feature>
<accession>A0A835CW87</accession>
<sequence length="398" mass="45063">MQLVTKLSLLLQLFVSIHTIVILISCLSANVNLTSASSLKHDVSQKESKNNLPLNINDGKNDDEDISEEKLCISCELMTDSLNTIKILMNKLEDVSKKYCSATFSAIEKKSSDTRSRGSRAMTNLEDNDEEQYPQVRWKSPDFMRGKNGDVNDRYRPPGQGGQAGQGGRPVPPPPQALPMPRFPTRGPTFGPPRGGNRRGLVPIKNITNPLEFLNLNVEKEEQSGHWKGQNFIKSTHDGIRDILRPVSSLLPVGLAPSIPLITHRSSLPSRQWKDPTTQQENNDKLSSTKFDSLSQLLTLNNLFPRDEQDIMITENDDIPTIVIHDEKELENYKNEDMVFFLCSKMKNSRRHLQTDDLKSRHNKPTRINKAKKNKENTKFHDDDTNINTNINLNNIMN</sequence>
<feature type="compositionally biased region" description="Basic and acidic residues" evidence="1">
    <location>
        <begin position="139"/>
        <end position="156"/>
    </location>
</feature>
<dbReference type="EMBL" id="JACMRX010000001">
    <property type="protein sequence ID" value="KAF7998252.1"/>
    <property type="molecule type" value="Genomic_DNA"/>
</dbReference>
<feature type="compositionally biased region" description="Basic residues" evidence="1">
    <location>
        <begin position="361"/>
        <end position="373"/>
    </location>
</feature>
<feature type="compositionally biased region" description="Basic and acidic residues" evidence="1">
    <location>
        <begin position="374"/>
        <end position="383"/>
    </location>
</feature>
<dbReference type="AlphaFoldDB" id="A0A835CW87"/>
<protein>
    <submittedName>
        <fullName evidence="2">Uncharacterized protein</fullName>
    </submittedName>
</protein>
<evidence type="ECO:0000256" key="1">
    <source>
        <dbReference type="SAM" id="MobiDB-lite"/>
    </source>
</evidence>
<evidence type="ECO:0000313" key="3">
    <source>
        <dbReference type="Proteomes" id="UP000639338"/>
    </source>
</evidence>